<reference evidence="1 2" key="1">
    <citation type="journal article" date="2022" name="Plant J.">
        <title>Chromosome-level genome of Camellia lanceoleosa provides a valuable resource for understanding genome evolution and self-incompatibility.</title>
        <authorList>
            <person name="Gong W."/>
            <person name="Xiao S."/>
            <person name="Wang L."/>
            <person name="Liao Z."/>
            <person name="Chang Y."/>
            <person name="Mo W."/>
            <person name="Hu G."/>
            <person name="Li W."/>
            <person name="Zhao G."/>
            <person name="Zhu H."/>
            <person name="Hu X."/>
            <person name="Ji K."/>
            <person name="Xiang X."/>
            <person name="Song Q."/>
            <person name="Yuan D."/>
            <person name="Jin S."/>
            <person name="Zhang L."/>
        </authorList>
    </citation>
    <scope>NUCLEOTIDE SEQUENCE [LARGE SCALE GENOMIC DNA]</scope>
    <source>
        <strain evidence="1">SQ_2022a</strain>
    </source>
</reference>
<proteinExistence type="predicted"/>
<evidence type="ECO:0000313" key="2">
    <source>
        <dbReference type="Proteomes" id="UP001060215"/>
    </source>
</evidence>
<accession>A0ACC0J525</accession>
<keyword evidence="2" id="KW-1185">Reference proteome</keyword>
<comment type="caution">
    <text evidence="1">The sequence shown here is derived from an EMBL/GenBank/DDBJ whole genome shotgun (WGS) entry which is preliminary data.</text>
</comment>
<protein>
    <submittedName>
        <fullName evidence="1">Uncharacterized protein</fullName>
    </submittedName>
</protein>
<dbReference type="EMBL" id="CM045758">
    <property type="protein sequence ID" value="KAI8031341.1"/>
    <property type="molecule type" value="Genomic_DNA"/>
</dbReference>
<gene>
    <name evidence="1" type="ORF">LOK49_LG01G02487</name>
</gene>
<name>A0ACC0J525_9ERIC</name>
<dbReference type="Proteomes" id="UP001060215">
    <property type="component" value="Chromosome 1"/>
</dbReference>
<organism evidence="1 2">
    <name type="scientific">Camellia lanceoleosa</name>
    <dbReference type="NCBI Taxonomy" id="1840588"/>
    <lineage>
        <taxon>Eukaryota</taxon>
        <taxon>Viridiplantae</taxon>
        <taxon>Streptophyta</taxon>
        <taxon>Embryophyta</taxon>
        <taxon>Tracheophyta</taxon>
        <taxon>Spermatophyta</taxon>
        <taxon>Magnoliopsida</taxon>
        <taxon>eudicotyledons</taxon>
        <taxon>Gunneridae</taxon>
        <taxon>Pentapetalae</taxon>
        <taxon>asterids</taxon>
        <taxon>Ericales</taxon>
        <taxon>Theaceae</taxon>
        <taxon>Camellia</taxon>
    </lineage>
</organism>
<sequence length="433" mass="48465">MLYYQYIPEGKEYPILCRRLVTENNGWVETVVNYVRGGFGRDEILLDWNDIARQYGGDDVAAKDLDLRFRDAVVSHGSGIRVGSSGFLEYVHPVAKLCLGDEKLCLWGVWLLFVTKVGMSWSLRTQSYKCKRQEAVGGMPVKKFESDGNCKDRNTDMDLNQAIKMITNLELQISIKDNEILKLETEVDKLRRLNEMQTLHLVGGFESIFKVHDGELEKLVAENAELRKTIFGLEEQLANQEVHNVTQTFRDVTVVDGNAINEVGEAMQIAKRLDDSPCEGGNVVVSNEVGRNVTVVGQDAYLDTGEAVVDALVTEVVVISPIMAKSGRVIEGPTSFFHNIKSRVKKELKLPNFEYPVVRGWRGKGLVESGLGIWLNRLAVWKMLTADGKKRIIDAYDCDGDGAVMWVGNEEVGDVYATNVLALVRHVIDTYTV</sequence>
<evidence type="ECO:0000313" key="1">
    <source>
        <dbReference type="EMBL" id="KAI8031341.1"/>
    </source>
</evidence>